<name>A0A6A6HEW8_VIRVR</name>
<evidence type="ECO:0000256" key="3">
    <source>
        <dbReference type="ARBA" id="ARBA00022490"/>
    </source>
</evidence>
<evidence type="ECO:0000256" key="1">
    <source>
        <dbReference type="ARBA" id="ARBA00004245"/>
    </source>
</evidence>
<dbReference type="SMART" id="SM01052">
    <property type="entry name" value="CAP_GLY"/>
    <property type="match status" value="1"/>
</dbReference>
<evidence type="ECO:0000313" key="11">
    <source>
        <dbReference type="EMBL" id="KAF2236577.1"/>
    </source>
</evidence>
<comment type="subcellular location">
    <subcellularLocation>
        <location evidence="1">Cytoplasm</location>
        <location evidence="1">Cytoskeleton</location>
    </subcellularLocation>
</comment>
<feature type="compositionally biased region" description="Basic and acidic residues" evidence="9">
    <location>
        <begin position="341"/>
        <end position="370"/>
    </location>
</feature>
<evidence type="ECO:0000256" key="2">
    <source>
        <dbReference type="ARBA" id="ARBA00011010"/>
    </source>
</evidence>
<dbReference type="Pfam" id="PF01302">
    <property type="entry name" value="CAP_GLY"/>
    <property type="match status" value="1"/>
</dbReference>
<evidence type="ECO:0000313" key="12">
    <source>
        <dbReference type="Proteomes" id="UP000800092"/>
    </source>
</evidence>
<reference evidence="11" key="1">
    <citation type="journal article" date="2020" name="Stud. Mycol.">
        <title>101 Dothideomycetes genomes: a test case for predicting lifestyles and emergence of pathogens.</title>
        <authorList>
            <person name="Haridas S."/>
            <person name="Albert R."/>
            <person name="Binder M."/>
            <person name="Bloem J."/>
            <person name="Labutti K."/>
            <person name="Salamov A."/>
            <person name="Andreopoulos B."/>
            <person name="Baker S."/>
            <person name="Barry K."/>
            <person name="Bills G."/>
            <person name="Bluhm B."/>
            <person name="Cannon C."/>
            <person name="Castanera R."/>
            <person name="Culley D."/>
            <person name="Daum C."/>
            <person name="Ezra D."/>
            <person name="Gonzalez J."/>
            <person name="Henrissat B."/>
            <person name="Kuo A."/>
            <person name="Liang C."/>
            <person name="Lipzen A."/>
            <person name="Lutzoni F."/>
            <person name="Magnuson J."/>
            <person name="Mondo S."/>
            <person name="Nolan M."/>
            <person name="Ohm R."/>
            <person name="Pangilinan J."/>
            <person name="Park H.-J."/>
            <person name="Ramirez L."/>
            <person name="Alfaro M."/>
            <person name="Sun H."/>
            <person name="Tritt A."/>
            <person name="Yoshinaga Y."/>
            <person name="Zwiers L.-H."/>
            <person name="Turgeon B."/>
            <person name="Goodwin S."/>
            <person name="Spatafora J."/>
            <person name="Crous P."/>
            <person name="Grigoriev I."/>
        </authorList>
    </citation>
    <scope>NUCLEOTIDE SEQUENCE</scope>
    <source>
        <strain evidence="11">Tuck. ex Michener</strain>
    </source>
</reference>
<dbReference type="Proteomes" id="UP000800092">
    <property type="component" value="Unassembled WGS sequence"/>
</dbReference>
<sequence>MTDSLHVGQTIELKDGRQAIIRFLGTTHFAAGDWVGVELDDASGKNDGSVQGERYFDCDTAHGMFLREAGIARIVEQQQSKAPAKPNARANGQVGHSAQGRPSSGVVNGLKRLSTIDPGNKRQSMNIASPTPGARGISASSGLRSPAKSPTKPAASTTSSGPSSRTATPPVAGRGRPSSTIAPKSRPSMAPPASKRTSTGPTTTATTNRSVRPSVGGVGSSFSRTAKTPTGSQERPVAGQPSLAPKRGPAQQSPSPTKETEQDAGESNAIGQALSPGEDITPPLESPVSESLQQESSIGERLRSAAPPNGQAKASRPSANRRPSSPQSSARQSRPVTASNREVEDLKAKLKVMERKRLEDREKLKSLDRIQQERDRFESIIQKLQTKYQPQQQEIADLKKQLRESSEKTEGLEKTQAEHDSIMEMATLDREMAEETAEGYKTELQAVRERMEELQLEVEILQEENQELGKEMSPEEKTSQGWLQLERTNERLREALLRLRDLTQEREDEMRHQIHGLEADVRDLTETKEVYEIAKEKLLQSEADIEDLRQQLEAALGAEEMIEELTERNQALTERMDELNTQIEDLESLKELNDELEINHVEAEKQMQEEIDFKESLVIEHNRRAAQQDERLQDYEYTLTRFRELVSSQQSAIDDMTAARQVTESEAADLNERSKAMMDLNMKLQMSASKTQVKTIDLELRRLDAQEAAEHLAIVQLFLPETFQTERDSVLALLRFKRIGFKAQLIHGFVKEKLSGRVQSGHEDDLFAACDILDKLAWITAMCERFTNSISSCSIEHFAKFEGALYELEPVERALNSYVEGLKKEELKEQKVAEELQRSMAVMDHLAEIHLQPSLESYADDILMRTLMTQSHLENTAAALAQTKAMVQAKVQNSEDTSEEEANELEFFSTKADTLISASRSAKVIVGKALRSLEELKSRCLTLNEDTEPAFTASEESASELAAYTRSLGTSLHSLLSEEGRTTPFTATEIAQTVSTTTTSFFSLPTPEPSLLSTLTTRLRSTTNALTDLATTATDLTLTTEFTRAQPPWVLRAAALKDAKLTAVDTEALLARAREENAAKAREMRQQEHALEEQAVKIELLEARMKDAGRRSARIAELEREIAEVKGRERELGEGLKRREEEVRRVVEEREELRRVAGERKEVVVTGTEGRGVEGEKAVATGREMEGLRERIRELEGAVRWLREDNRRARVVEPAMQSRVGAPKMDWLAEPLLSKTRTPEQQRRETVKAEGKEVLSELLELVDGAKPVDLSALPENKLAWQPAREKPRFQLLKQAEDYEAWAAWRDEVLKQAKGLRNREQVKMQARQTGKVAARVNFLLPTLPSEKVQDTAVRIVEPGEFDDLKEAIGVA</sequence>
<dbReference type="OrthoDB" id="2130750at2759"/>
<feature type="compositionally biased region" description="Low complexity" evidence="9">
    <location>
        <begin position="144"/>
        <end position="170"/>
    </location>
</feature>
<keyword evidence="3" id="KW-0963">Cytoplasm</keyword>
<accession>A0A6A6HEW8</accession>
<gene>
    <name evidence="11" type="ORF">EV356DRAFT_463346</name>
</gene>
<dbReference type="InterPro" id="IPR036859">
    <property type="entry name" value="CAP-Gly_dom_sf"/>
</dbReference>
<feature type="region of interest" description="Disordered" evidence="9">
    <location>
        <begin position="77"/>
        <end position="370"/>
    </location>
</feature>
<feature type="compositionally biased region" description="Polar residues" evidence="9">
    <location>
        <begin position="94"/>
        <end position="106"/>
    </location>
</feature>
<dbReference type="Gene3D" id="2.30.30.190">
    <property type="entry name" value="CAP Gly-rich-like domain"/>
    <property type="match status" value="1"/>
</dbReference>
<proteinExistence type="inferred from homology"/>
<feature type="coiled-coil region" evidence="8">
    <location>
        <begin position="1056"/>
        <end position="1205"/>
    </location>
</feature>
<comment type="similarity">
    <text evidence="2">Belongs to the dynactin 150 kDa subunit family.</text>
</comment>
<dbReference type="InterPro" id="IPR022157">
    <property type="entry name" value="Dynactin"/>
</dbReference>
<evidence type="ECO:0000256" key="9">
    <source>
        <dbReference type="SAM" id="MobiDB-lite"/>
    </source>
</evidence>
<dbReference type="GO" id="GO:0005874">
    <property type="term" value="C:microtubule"/>
    <property type="evidence" value="ECO:0007669"/>
    <property type="project" value="UniProtKB-KW"/>
</dbReference>
<dbReference type="Pfam" id="PF12455">
    <property type="entry name" value="Dynactin"/>
    <property type="match status" value="1"/>
</dbReference>
<evidence type="ECO:0000256" key="8">
    <source>
        <dbReference type="SAM" id="Coils"/>
    </source>
</evidence>
<feature type="compositionally biased region" description="Low complexity" evidence="9">
    <location>
        <begin position="314"/>
        <end position="335"/>
    </location>
</feature>
<evidence type="ECO:0000256" key="4">
    <source>
        <dbReference type="ARBA" id="ARBA00022701"/>
    </source>
</evidence>
<keyword evidence="12" id="KW-1185">Reference proteome</keyword>
<dbReference type="InterPro" id="IPR000938">
    <property type="entry name" value="CAP-Gly_domain"/>
</dbReference>
<evidence type="ECO:0000256" key="7">
    <source>
        <dbReference type="ARBA" id="ARBA00023212"/>
    </source>
</evidence>
<keyword evidence="6 8" id="KW-0175">Coiled coil</keyword>
<protein>
    <recommendedName>
        <fullName evidence="10">CAP-Gly domain-containing protein</fullName>
    </recommendedName>
</protein>
<keyword evidence="5" id="KW-0243">Dynein</keyword>
<dbReference type="PROSITE" id="PS50245">
    <property type="entry name" value="CAP_GLY_2"/>
    <property type="match status" value="1"/>
</dbReference>
<dbReference type="PANTHER" id="PTHR18916">
    <property type="entry name" value="DYNACTIN 1-RELATED MICROTUBULE-BINDING"/>
    <property type="match status" value="1"/>
</dbReference>
<feature type="compositionally biased region" description="Polar residues" evidence="9">
    <location>
        <begin position="288"/>
        <end position="297"/>
    </location>
</feature>
<evidence type="ECO:0000256" key="5">
    <source>
        <dbReference type="ARBA" id="ARBA00023017"/>
    </source>
</evidence>
<dbReference type="EMBL" id="ML991784">
    <property type="protein sequence ID" value="KAF2236577.1"/>
    <property type="molecule type" value="Genomic_DNA"/>
</dbReference>
<feature type="domain" description="CAP-Gly" evidence="10">
    <location>
        <begin position="25"/>
        <end position="67"/>
    </location>
</feature>
<organism evidence="11 12">
    <name type="scientific">Viridothelium virens</name>
    <name type="common">Speckled blister lichen</name>
    <name type="synonym">Trypethelium virens</name>
    <dbReference type="NCBI Taxonomy" id="1048519"/>
    <lineage>
        <taxon>Eukaryota</taxon>
        <taxon>Fungi</taxon>
        <taxon>Dikarya</taxon>
        <taxon>Ascomycota</taxon>
        <taxon>Pezizomycotina</taxon>
        <taxon>Dothideomycetes</taxon>
        <taxon>Dothideomycetes incertae sedis</taxon>
        <taxon>Trypetheliales</taxon>
        <taxon>Trypetheliaceae</taxon>
        <taxon>Viridothelium</taxon>
    </lineage>
</organism>
<feature type="compositionally biased region" description="Low complexity" evidence="9">
    <location>
        <begin position="197"/>
        <end position="224"/>
    </location>
</feature>
<keyword evidence="7" id="KW-0206">Cytoskeleton</keyword>
<evidence type="ECO:0000259" key="10">
    <source>
        <dbReference type="PROSITE" id="PS50245"/>
    </source>
</evidence>
<evidence type="ECO:0000256" key="6">
    <source>
        <dbReference type="ARBA" id="ARBA00023054"/>
    </source>
</evidence>
<keyword evidence="4" id="KW-0493">Microtubule</keyword>
<dbReference type="GO" id="GO:0030286">
    <property type="term" value="C:dynein complex"/>
    <property type="evidence" value="ECO:0007669"/>
    <property type="project" value="UniProtKB-KW"/>
</dbReference>
<dbReference type="SUPFAM" id="SSF74924">
    <property type="entry name" value="Cap-Gly domain"/>
    <property type="match status" value="1"/>
</dbReference>
<dbReference type="PROSITE" id="PS00845">
    <property type="entry name" value="CAP_GLY_1"/>
    <property type="match status" value="1"/>
</dbReference>